<evidence type="ECO:0000256" key="9">
    <source>
        <dbReference type="SAM" id="Phobius"/>
    </source>
</evidence>
<dbReference type="HOGENOM" id="CLU_077208_0_0_1"/>
<keyword evidence="3 8" id="KW-0375">Hydrogen ion transport</keyword>
<keyword evidence="5 8" id="KW-0406">Ion transport</keyword>
<dbReference type="InterPro" id="IPR008688">
    <property type="entry name" value="ATP_synth_Bsub_B/MI25"/>
</dbReference>
<gene>
    <name evidence="10" type="primary">TBLA0H03660</name>
    <name evidence="10" type="ORF">TBLA_0H03660</name>
</gene>
<reference evidence="10 11" key="1">
    <citation type="journal article" date="2011" name="Proc. Natl. Acad. Sci. U.S.A.">
        <title>Evolutionary erosion of yeast sex chromosomes by mating-type switching accidents.</title>
        <authorList>
            <person name="Gordon J.L."/>
            <person name="Armisen D."/>
            <person name="Proux-Wera E."/>
            <person name="Oheigeartaigh S.S."/>
            <person name="Byrne K.P."/>
            <person name="Wolfe K.H."/>
        </authorList>
    </citation>
    <scope>NUCLEOTIDE SEQUENCE [LARGE SCALE GENOMIC DNA]</scope>
    <source>
        <strain evidence="11">ATCC 34711 / CBS 6284 / DSM 70876 / NBRC 10599 / NRRL Y-10934 / UCD 77-7</strain>
    </source>
</reference>
<dbReference type="AlphaFoldDB" id="I2H8E6"/>
<dbReference type="GO" id="GO:0046961">
    <property type="term" value="F:proton-transporting ATPase activity, rotational mechanism"/>
    <property type="evidence" value="ECO:0007669"/>
    <property type="project" value="EnsemblFungi"/>
</dbReference>
<name>I2H8E6_HENB6</name>
<dbReference type="Proteomes" id="UP000002866">
    <property type="component" value="Chromosome 8"/>
</dbReference>
<dbReference type="OMA" id="YTEWADG"/>
<keyword evidence="6 8" id="KW-0496">Mitochondrion</keyword>
<keyword evidence="9" id="KW-1133">Transmembrane helix</keyword>
<dbReference type="GO" id="GO:0045259">
    <property type="term" value="C:proton-transporting ATP synthase complex"/>
    <property type="evidence" value="ECO:0007669"/>
    <property type="project" value="UniProtKB-KW"/>
</dbReference>
<proteinExistence type="inferred from homology"/>
<feature type="transmembrane region" description="Helical" evidence="9">
    <location>
        <begin position="94"/>
        <end position="114"/>
    </location>
</feature>
<dbReference type="InParanoid" id="I2H8E6"/>
<dbReference type="PANTHER" id="PTHR12733">
    <property type="entry name" value="MITOCHONDRIAL ATP SYNTHASE B CHAIN"/>
    <property type="match status" value="1"/>
</dbReference>
<dbReference type="KEGG" id="tbl:TBLA_0H03660"/>
<evidence type="ECO:0000256" key="8">
    <source>
        <dbReference type="RuleBase" id="RU368017"/>
    </source>
</evidence>
<evidence type="ECO:0000256" key="3">
    <source>
        <dbReference type="ARBA" id="ARBA00022781"/>
    </source>
</evidence>
<feature type="transmembrane region" description="Helical" evidence="9">
    <location>
        <begin position="64"/>
        <end position="82"/>
    </location>
</feature>
<evidence type="ECO:0000313" key="10">
    <source>
        <dbReference type="EMBL" id="CCH62648.1"/>
    </source>
</evidence>
<comment type="function">
    <text evidence="8">Subunit b, of the mitochondrial membrane ATP synthase complex (F(1)F(0) ATP synthase or Complex V) that produces ATP from ADP in the presence of a proton gradient across the membrane which is generated by electron transport complexes of the respiratory chain. ATP synthase complex consist of a soluble F(1) head domain - the catalytic core - and a membrane F(1) domain - the membrane proton channel. These two domains are linked by a central stalk rotating inside the F(1) region and a stationary peripheral stalk. During catalysis, ATP synthesis in the catalytic domain of F(1) is coupled via a rotary mechanism of the central stalk subunits to proton translocation. In vivo, can only synthesize ATP although its ATP hydrolase activity can be activated artificially in vitro. Part of the complex F(0) domain. Part of the complex F(0) domain and the peripheric stalk, which acts as a stator to hold the catalytic alpha(3)beta(3) subcomplex and subunit a/ATP6 static relative to the rotary elements.</text>
</comment>
<keyword evidence="7 8" id="KW-0472">Membrane</keyword>
<comment type="subunit">
    <text evidence="8">F-type ATPases have 2 components, CF(1) - the catalytic core - and CF(0) - the membrane proton channel. In yeast, the dimeric form of ATP synthase consists of 17 polypeptides: alpha, beta, gamma, delta, epsilon, 4 (B), 5 (OSCP), 6 (A), 8, 9 (C), d, E (Tim11), f, g, h, i/j and k.</text>
</comment>
<keyword evidence="4 8" id="KW-0999">Mitochondrion inner membrane</keyword>
<protein>
    <recommendedName>
        <fullName evidence="8">ATP synthase subunit 4</fullName>
    </recommendedName>
</protein>
<keyword evidence="2 8" id="KW-0138">CF(0)</keyword>
<evidence type="ECO:0000256" key="6">
    <source>
        <dbReference type="ARBA" id="ARBA00023128"/>
    </source>
</evidence>
<accession>I2H8E6</accession>
<comment type="similarity">
    <text evidence="8">Belongs to the eukaryotic ATPase B chain family.</text>
</comment>
<dbReference type="Gene3D" id="1.20.5.2210">
    <property type="match status" value="1"/>
</dbReference>
<comment type="subcellular location">
    <subcellularLocation>
        <location evidence="8">Mitochondrion</location>
    </subcellularLocation>
    <subcellularLocation>
        <location evidence="8">Mitochondrion inner membrane</location>
    </subcellularLocation>
</comment>
<dbReference type="eggNOG" id="KOG3976">
    <property type="taxonomic scope" value="Eukaryota"/>
</dbReference>
<dbReference type="FunCoup" id="I2H8E6">
    <property type="interactions" value="515"/>
</dbReference>
<dbReference type="OrthoDB" id="67388at2759"/>
<keyword evidence="1 8" id="KW-0813">Transport</keyword>
<evidence type="ECO:0000256" key="2">
    <source>
        <dbReference type="ARBA" id="ARBA00022547"/>
    </source>
</evidence>
<dbReference type="Pfam" id="PF05405">
    <property type="entry name" value="Mt_ATP-synt_B"/>
    <property type="match status" value="1"/>
</dbReference>
<dbReference type="InterPro" id="IPR013837">
    <property type="entry name" value="ATP_synth_F0_suB"/>
</dbReference>
<dbReference type="SUPFAM" id="SSF161060">
    <property type="entry name" value="ATP synthase B chain-like"/>
    <property type="match status" value="1"/>
</dbReference>
<dbReference type="GO" id="GO:0065003">
    <property type="term" value="P:protein-containing complex assembly"/>
    <property type="evidence" value="ECO:0007669"/>
    <property type="project" value="EnsemblFungi"/>
</dbReference>
<evidence type="ECO:0000256" key="5">
    <source>
        <dbReference type="ARBA" id="ARBA00023065"/>
    </source>
</evidence>
<evidence type="ECO:0000256" key="4">
    <source>
        <dbReference type="ARBA" id="ARBA00022792"/>
    </source>
</evidence>
<dbReference type="GeneID" id="14497805"/>
<dbReference type="GO" id="GO:0046933">
    <property type="term" value="F:proton-transporting ATP synthase activity, rotational mechanism"/>
    <property type="evidence" value="ECO:0007669"/>
    <property type="project" value="EnsemblFungi"/>
</dbReference>
<dbReference type="GO" id="GO:0005743">
    <property type="term" value="C:mitochondrial inner membrane"/>
    <property type="evidence" value="ECO:0007669"/>
    <property type="project" value="UniProtKB-SubCell"/>
</dbReference>
<evidence type="ECO:0000256" key="7">
    <source>
        <dbReference type="ARBA" id="ARBA00023136"/>
    </source>
</evidence>
<evidence type="ECO:0000256" key="1">
    <source>
        <dbReference type="ARBA" id="ARBA00022448"/>
    </source>
</evidence>
<dbReference type="EMBL" id="HE806323">
    <property type="protein sequence ID" value="CCH62648.1"/>
    <property type="molecule type" value="Genomic_DNA"/>
</dbReference>
<dbReference type="RefSeq" id="XP_004182167.1">
    <property type="nucleotide sequence ID" value="XM_004182119.1"/>
</dbReference>
<evidence type="ECO:0000313" key="11">
    <source>
        <dbReference type="Proteomes" id="UP000002866"/>
    </source>
</evidence>
<dbReference type="PANTHER" id="PTHR12733:SF3">
    <property type="entry name" value="ATP SYNTHASE F(0) COMPLEX SUBUNIT B1, MITOCHONDRIAL"/>
    <property type="match status" value="1"/>
</dbReference>
<organism evidence="10 11">
    <name type="scientific">Henningerozyma blattae (strain ATCC 34711 / CBS 6284 / DSM 70876 / NBRC 10599 / NRRL Y-10934 / UCD 77-7)</name>
    <name type="common">Yeast</name>
    <name type="synonym">Tetrapisispora blattae</name>
    <dbReference type="NCBI Taxonomy" id="1071380"/>
    <lineage>
        <taxon>Eukaryota</taxon>
        <taxon>Fungi</taxon>
        <taxon>Dikarya</taxon>
        <taxon>Ascomycota</taxon>
        <taxon>Saccharomycotina</taxon>
        <taxon>Saccharomycetes</taxon>
        <taxon>Saccharomycetales</taxon>
        <taxon>Saccharomycetaceae</taxon>
        <taxon>Henningerozyma</taxon>
    </lineage>
</organism>
<sequence length="243" mass="27018">MSNLVTKYAVNRQLLRSSLFKSTSTSLKNIRPLSSTTPRSNEKTPVSPSIKATSIINSLPGSSILSKTGILVTGAAASVYAISNELYVISDESILVLTFLGFMGLVAKYISPLYGDFANERMNKVSSILNSSREKHMNAVKERIEDVKSLDSVVDTTKLLFDVSRETVELEAEAFELQQRVELATEAKSVLDSWVRHEDNIKKLQQKQLVASVKDRIESMLGDSKFQEQVLNESVTEIENLLR</sequence>
<keyword evidence="11" id="KW-1185">Reference proteome</keyword>
<dbReference type="STRING" id="1071380.I2H8E6"/>
<keyword evidence="9" id="KW-0812">Transmembrane</keyword>